<dbReference type="AlphaFoldDB" id="A0A402AEP1"/>
<comment type="caution">
    <text evidence="1">The sequence shown here is derived from an EMBL/GenBank/DDBJ whole genome shotgun (WGS) entry which is preliminary data.</text>
</comment>
<dbReference type="Proteomes" id="UP000287188">
    <property type="component" value="Unassembled WGS sequence"/>
</dbReference>
<evidence type="ECO:0000313" key="1">
    <source>
        <dbReference type="EMBL" id="GCE17569.1"/>
    </source>
</evidence>
<organism evidence="1 2">
    <name type="scientific">Dictyobacter kobayashii</name>
    <dbReference type="NCBI Taxonomy" id="2014872"/>
    <lineage>
        <taxon>Bacteria</taxon>
        <taxon>Bacillati</taxon>
        <taxon>Chloroflexota</taxon>
        <taxon>Ktedonobacteria</taxon>
        <taxon>Ktedonobacterales</taxon>
        <taxon>Dictyobacteraceae</taxon>
        <taxon>Dictyobacter</taxon>
    </lineage>
</organism>
<reference evidence="2" key="1">
    <citation type="submission" date="2018-12" db="EMBL/GenBank/DDBJ databases">
        <title>Tengunoibacter tsumagoiensis gen. nov., sp. nov., Dictyobacter kobayashii sp. nov., D. alpinus sp. nov., and D. joshuensis sp. nov. and description of Dictyobacteraceae fam. nov. within the order Ktedonobacterales isolated from Tengu-no-mugimeshi.</title>
        <authorList>
            <person name="Wang C.M."/>
            <person name="Zheng Y."/>
            <person name="Sakai Y."/>
            <person name="Toyoda A."/>
            <person name="Minakuchi Y."/>
            <person name="Abe K."/>
            <person name="Yokota A."/>
            <person name="Yabe S."/>
        </authorList>
    </citation>
    <scope>NUCLEOTIDE SEQUENCE [LARGE SCALE GENOMIC DNA]</scope>
    <source>
        <strain evidence="2">Uno11</strain>
    </source>
</reference>
<name>A0A402AEP1_9CHLR</name>
<dbReference type="RefSeq" id="WP_126549232.1">
    <property type="nucleotide sequence ID" value="NZ_BIFS01000001.1"/>
</dbReference>
<accession>A0A402AEP1</accession>
<gene>
    <name evidence="1" type="ORF">KDK_13690</name>
</gene>
<dbReference type="EMBL" id="BIFS01000001">
    <property type="protein sequence ID" value="GCE17569.1"/>
    <property type="molecule type" value="Genomic_DNA"/>
</dbReference>
<proteinExistence type="predicted"/>
<keyword evidence="2" id="KW-1185">Reference proteome</keyword>
<protein>
    <submittedName>
        <fullName evidence="1">Uncharacterized protein</fullName>
    </submittedName>
</protein>
<sequence>MDTLNGPQSNHPDPASSQYVPAFNHHINETEFTYAITRANHHKVELAVLHGDATHPPRFSIAVYSPHDEQLQQITLSQQETTCLQTLLNQPEVQEILRETH</sequence>
<evidence type="ECO:0000313" key="2">
    <source>
        <dbReference type="Proteomes" id="UP000287188"/>
    </source>
</evidence>